<accession>A0A098DHC5</accession>
<dbReference type="EMBL" id="HG970333">
    <property type="protein sequence ID" value="CEF78323.1"/>
    <property type="molecule type" value="Genomic_DNA"/>
</dbReference>
<gene>
    <name evidence="2" type="primary">FG03503.1</name>
    <name evidence="1" type="ORF">FGRAMPH1_01T13039</name>
</gene>
<evidence type="ECO:0000313" key="2">
    <source>
        <dbReference type="EnsemblFungi" id="CEF78323"/>
    </source>
</evidence>
<reference evidence="2 3" key="2">
    <citation type="journal article" date="2010" name="Nature">
        <title>Comparative genomics reveals mobile pathogenicity chromosomes in Fusarium.</title>
        <authorList>
            <person name="Ma L.J."/>
            <person name="van der Does H.C."/>
            <person name="Borkovich K.A."/>
            <person name="Coleman J.J."/>
            <person name="Daboussi M.J."/>
            <person name="Di Pietro A."/>
            <person name="Dufresne M."/>
            <person name="Freitag M."/>
            <person name="Grabherr M."/>
            <person name="Henrissat B."/>
            <person name="Houterman P.M."/>
            <person name="Kang S."/>
            <person name="Shim W.B."/>
            <person name="Woloshuk C."/>
            <person name="Xie X."/>
            <person name="Xu J.R."/>
            <person name="Antoniw J."/>
            <person name="Baker S.E."/>
            <person name="Bluhm B.H."/>
            <person name="Breakspear A."/>
            <person name="Brown D.W."/>
            <person name="Butchko R.A."/>
            <person name="Chapman S."/>
            <person name="Coulson R."/>
            <person name="Coutinho P.M."/>
            <person name="Danchin E.G."/>
            <person name="Diener A."/>
            <person name="Gale L.R."/>
            <person name="Gardiner D.M."/>
            <person name="Goff S."/>
            <person name="Hammond-Kosack K.E."/>
            <person name="Hilburn K."/>
            <person name="Hua-Van A."/>
            <person name="Jonkers W."/>
            <person name="Kazan K."/>
            <person name="Kodira C.D."/>
            <person name="Koehrsen M."/>
            <person name="Kumar L."/>
            <person name="Lee Y.H."/>
            <person name="Li L."/>
            <person name="Manners J.M."/>
            <person name="Miranda-Saavedra D."/>
            <person name="Mukherjee M."/>
            <person name="Park G."/>
            <person name="Park J."/>
            <person name="Park S.Y."/>
            <person name="Proctor R.H."/>
            <person name="Regev A."/>
            <person name="Ruiz-Roldan M.C."/>
            <person name="Sain D."/>
            <person name="Sakthikumar S."/>
            <person name="Sykes S."/>
            <person name="Schwartz D.C."/>
            <person name="Turgeon B.G."/>
            <person name="Wapinski I."/>
            <person name="Yoder O."/>
            <person name="Young S."/>
            <person name="Zeng Q."/>
            <person name="Zhou S."/>
            <person name="Galagan J."/>
            <person name="Cuomo C.A."/>
            <person name="Kistler H.C."/>
            <person name="Rep M."/>
        </authorList>
    </citation>
    <scope>GENOME REANNOTATION</scope>
    <source>
        <strain evidence="3">ATCC MYA-4620 / CBS 123657 / FGSC 9075 / NRRL 31084 / PH-1</strain>
        <strain evidence="2">PH-1 / ATCC MYA-4620 / FGSC 9075 / NRRL 31084</strain>
    </source>
</reference>
<name>A0A098DHC5_GIBZE</name>
<evidence type="ECO:0000313" key="3">
    <source>
        <dbReference type="Proteomes" id="UP000070720"/>
    </source>
</evidence>
<protein>
    <submittedName>
        <fullName evidence="1">Chromosome 2, complete genome</fullName>
    </submittedName>
</protein>
<reference evidence="2 3" key="1">
    <citation type="journal article" date="2007" name="Science">
        <title>The Fusarium graminearum genome reveals a link between localized polymorphism and pathogen specialization.</title>
        <authorList>
            <person name="Cuomo C.A."/>
            <person name="Gueldener U."/>
            <person name="Xu J.-R."/>
            <person name="Trail F."/>
            <person name="Turgeon B.G."/>
            <person name="Di Pietro A."/>
            <person name="Walton J.D."/>
            <person name="Ma L.-J."/>
            <person name="Baker S.E."/>
            <person name="Rep M."/>
            <person name="Adam G."/>
            <person name="Antoniw J."/>
            <person name="Baldwin T."/>
            <person name="Calvo S.E."/>
            <person name="Chang Y.-L."/>
            <person name="DeCaprio D."/>
            <person name="Gale L.R."/>
            <person name="Gnerre S."/>
            <person name="Goswami R.S."/>
            <person name="Hammond-Kosack K."/>
            <person name="Harris L.J."/>
            <person name="Hilburn K."/>
            <person name="Kennell J.C."/>
            <person name="Kroken S."/>
            <person name="Magnuson J.K."/>
            <person name="Mannhaupt G."/>
            <person name="Mauceli E.W."/>
            <person name="Mewes H.-W."/>
            <person name="Mitterbauer R."/>
            <person name="Muehlbauer G."/>
            <person name="Muensterkoetter M."/>
            <person name="Nelson D."/>
            <person name="O'Donnell K."/>
            <person name="Ouellet T."/>
            <person name="Qi W."/>
            <person name="Quesneville H."/>
            <person name="Roncero M.I.G."/>
            <person name="Seong K.-Y."/>
            <person name="Tetko I.V."/>
            <person name="Urban M."/>
            <person name="Waalwijk C."/>
            <person name="Ward T.J."/>
            <person name="Yao J."/>
            <person name="Birren B.W."/>
            <person name="Kistler H.C."/>
        </authorList>
    </citation>
    <scope>NUCLEOTIDE SEQUENCE [LARGE SCALE GENOMIC DNA]</scope>
    <source>
        <strain evidence="3">ATCC MYA-4620 / CBS 123657 / FGSC 9075 / NRRL 31084 / PH-1</strain>
        <strain evidence="2">PH-1 / ATCC MYA-4620 / FGSC 9075 / NRRL 31084</strain>
    </source>
</reference>
<evidence type="ECO:0000313" key="1">
    <source>
        <dbReference type="EMBL" id="CEF78323.1"/>
    </source>
</evidence>
<dbReference type="EnsemblFungi" id="CEF78323">
    <property type="protein sequence ID" value="CEF78323"/>
    <property type="gene ID" value="FGRRES_03503_M"/>
</dbReference>
<dbReference type="Proteomes" id="UP000070720">
    <property type="component" value="Chromosome 2"/>
</dbReference>
<dbReference type="InParanoid" id="A0A098DHC5"/>
<organism evidence="1 3">
    <name type="scientific">Gibberella zeae (strain ATCC MYA-4620 / CBS 123657 / FGSC 9075 / NRRL 31084 / PH-1)</name>
    <name type="common">Wheat head blight fungus</name>
    <name type="synonym">Fusarium graminearum</name>
    <dbReference type="NCBI Taxonomy" id="229533"/>
    <lineage>
        <taxon>Eukaryota</taxon>
        <taxon>Fungi</taxon>
        <taxon>Dikarya</taxon>
        <taxon>Ascomycota</taxon>
        <taxon>Pezizomycotina</taxon>
        <taxon>Sordariomycetes</taxon>
        <taxon>Hypocreomycetidae</taxon>
        <taxon>Hypocreales</taxon>
        <taxon>Nectriaceae</taxon>
        <taxon>Fusarium</taxon>
    </lineage>
</organism>
<reference evidence="2" key="4">
    <citation type="submission" date="2017-01" db="UniProtKB">
        <authorList>
            <consortium name="EnsemblFungi"/>
        </authorList>
    </citation>
    <scope>IDENTIFICATION</scope>
    <source>
        <strain evidence="2">PH-1 / ATCC MYA-4620 / FGSC 9075 / NRRL 31084</strain>
    </source>
</reference>
<sequence>MKVNVKRSTEFFNAFYAAFKATFIENSNASSGGSGQVIEKWWLRKVVLEASREEYIKSPLLVET</sequence>
<keyword evidence="3" id="KW-1185">Reference proteome</keyword>
<dbReference type="AlphaFoldDB" id="A0A098DHC5"/>
<reference evidence="1 3" key="3">
    <citation type="journal article" date="2015" name="BMC Genomics">
        <title>The completed genome sequence of the pathogenic ascomycete fungus Fusarium graminearum.</title>
        <authorList>
            <person name="King R."/>
            <person name="Urban M."/>
            <person name="Hammond-Kosack M.C."/>
            <person name="Hassani-Pak K."/>
            <person name="Hammond-Kosack K.E."/>
        </authorList>
    </citation>
    <scope>NUCLEOTIDE SEQUENCE [LARGE SCALE GENOMIC DNA]</scope>
    <source>
        <strain evidence="3">ATCC MYA-4620 / CBS 123657 / FGSC 9075 / NRRL 31084 / PH-1</strain>
        <strain evidence="1">PH-1</strain>
    </source>
</reference>
<accession>A0A0E0S498</accession>
<proteinExistence type="predicted"/>